<keyword evidence="4" id="KW-0804">Transcription</keyword>
<dbReference type="Gene3D" id="1.10.10.10">
    <property type="entry name" value="Winged helix-like DNA-binding domain superfamily/Winged helix DNA-binding domain"/>
    <property type="match status" value="1"/>
</dbReference>
<gene>
    <name evidence="6" type="ORF">FAZ69_03275</name>
</gene>
<accession>A0A4U1IDU7</accession>
<comment type="caution">
    <text evidence="6">The sequence shown here is derived from an EMBL/GenBank/DDBJ whole genome shotgun (WGS) entry which is preliminary data.</text>
</comment>
<evidence type="ECO:0000256" key="1">
    <source>
        <dbReference type="ARBA" id="ARBA00009437"/>
    </source>
</evidence>
<dbReference type="SUPFAM" id="SSF53850">
    <property type="entry name" value="Periplasmic binding protein-like II"/>
    <property type="match status" value="1"/>
</dbReference>
<evidence type="ECO:0000259" key="5">
    <source>
        <dbReference type="PROSITE" id="PS50931"/>
    </source>
</evidence>
<dbReference type="OrthoDB" id="8715249at2"/>
<dbReference type="InterPro" id="IPR036390">
    <property type="entry name" value="WH_DNA-bd_sf"/>
</dbReference>
<dbReference type="PANTHER" id="PTHR30126:SF2">
    <property type="entry name" value="HTH-TYPE TRANSCRIPTIONAL REGULATOR YJIE"/>
    <property type="match status" value="1"/>
</dbReference>
<dbReference type="SUPFAM" id="SSF46785">
    <property type="entry name" value="Winged helix' DNA-binding domain"/>
    <property type="match status" value="1"/>
</dbReference>
<dbReference type="InterPro" id="IPR036388">
    <property type="entry name" value="WH-like_DNA-bd_sf"/>
</dbReference>
<dbReference type="Gene3D" id="3.40.190.10">
    <property type="entry name" value="Periplasmic binding protein-like II"/>
    <property type="match status" value="2"/>
</dbReference>
<reference evidence="6 7" key="1">
    <citation type="submission" date="2019-04" db="EMBL/GenBank/DDBJ databases">
        <title>Trinickia sp. 7GSK02, isolated from subtropical forest soil.</title>
        <authorList>
            <person name="Gao Z.-H."/>
            <person name="Qiu L.-H."/>
        </authorList>
    </citation>
    <scope>NUCLEOTIDE SEQUENCE [LARGE SCALE GENOMIC DNA]</scope>
    <source>
        <strain evidence="6 7">7GSK02</strain>
    </source>
</reference>
<dbReference type="EMBL" id="SWJE01000002">
    <property type="protein sequence ID" value="TKC91836.1"/>
    <property type="molecule type" value="Genomic_DNA"/>
</dbReference>
<evidence type="ECO:0000256" key="2">
    <source>
        <dbReference type="ARBA" id="ARBA00023015"/>
    </source>
</evidence>
<dbReference type="PANTHER" id="PTHR30126">
    <property type="entry name" value="HTH-TYPE TRANSCRIPTIONAL REGULATOR"/>
    <property type="match status" value="1"/>
</dbReference>
<keyword evidence="2" id="KW-0805">Transcription regulation</keyword>
<dbReference type="Proteomes" id="UP000305539">
    <property type="component" value="Unassembled WGS sequence"/>
</dbReference>
<comment type="similarity">
    <text evidence="1">Belongs to the LysR transcriptional regulatory family.</text>
</comment>
<dbReference type="GO" id="GO:0003700">
    <property type="term" value="F:DNA-binding transcription factor activity"/>
    <property type="evidence" value="ECO:0007669"/>
    <property type="project" value="InterPro"/>
</dbReference>
<evidence type="ECO:0000313" key="6">
    <source>
        <dbReference type="EMBL" id="TKC91836.1"/>
    </source>
</evidence>
<dbReference type="Pfam" id="PF00126">
    <property type="entry name" value="HTH_1"/>
    <property type="match status" value="1"/>
</dbReference>
<dbReference type="PRINTS" id="PR00039">
    <property type="entry name" value="HTHLYSR"/>
</dbReference>
<evidence type="ECO:0000313" key="7">
    <source>
        <dbReference type="Proteomes" id="UP000305539"/>
    </source>
</evidence>
<dbReference type="AlphaFoldDB" id="A0A4U1IDU7"/>
<proteinExistence type="inferred from homology"/>
<dbReference type="Pfam" id="PF03466">
    <property type="entry name" value="LysR_substrate"/>
    <property type="match status" value="1"/>
</dbReference>
<keyword evidence="7" id="KW-1185">Reference proteome</keyword>
<dbReference type="InterPro" id="IPR005119">
    <property type="entry name" value="LysR_subst-bd"/>
</dbReference>
<sequence>MEIKWIEDFLALAQHMSFSRAAEARSVTQSGFSRRIKSLEEWIGAELIDRSAYPPPLTSAGKLLRENAEEILRLVYDTRSMIRNQQRTPGIALQIAAGHTISLNFLPPWLSSLNERCGEISARVVALDVHEAIQMIVSGNCDLLLAYHHPELPLRLDPHRFAHVTIGRDVLAPLAAPRSRGEAAHALPGTKARPVPLLAYSEDSFFGRCLGLVKKRGPAHAWLHPVYEADMAELLKKMALQGHGAAWLPKSAVTRELADGSLVEAGGAAWSLPLEIRLYRDLSNENAALERVWNVVAGA</sequence>
<protein>
    <submittedName>
        <fullName evidence="6">LysR family transcriptional regulator</fullName>
    </submittedName>
</protein>
<dbReference type="PROSITE" id="PS50931">
    <property type="entry name" value="HTH_LYSR"/>
    <property type="match status" value="1"/>
</dbReference>
<feature type="domain" description="HTH lysR-type" evidence="5">
    <location>
        <begin position="1"/>
        <end position="58"/>
    </location>
</feature>
<dbReference type="GO" id="GO:0000976">
    <property type="term" value="F:transcription cis-regulatory region binding"/>
    <property type="evidence" value="ECO:0007669"/>
    <property type="project" value="TreeGrafter"/>
</dbReference>
<dbReference type="InterPro" id="IPR000847">
    <property type="entry name" value="LysR_HTH_N"/>
</dbReference>
<dbReference type="CDD" id="cd05466">
    <property type="entry name" value="PBP2_LTTR_substrate"/>
    <property type="match status" value="1"/>
</dbReference>
<evidence type="ECO:0000256" key="3">
    <source>
        <dbReference type="ARBA" id="ARBA00023125"/>
    </source>
</evidence>
<organism evidence="6 7">
    <name type="scientific">Trinickia terrae</name>
    <dbReference type="NCBI Taxonomy" id="2571161"/>
    <lineage>
        <taxon>Bacteria</taxon>
        <taxon>Pseudomonadati</taxon>
        <taxon>Pseudomonadota</taxon>
        <taxon>Betaproteobacteria</taxon>
        <taxon>Burkholderiales</taxon>
        <taxon>Burkholderiaceae</taxon>
        <taxon>Trinickia</taxon>
    </lineage>
</organism>
<keyword evidence="3" id="KW-0238">DNA-binding</keyword>
<evidence type="ECO:0000256" key="4">
    <source>
        <dbReference type="ARBA" id="ARBA00023163"/>
    </source>
</evidence>
<name>A0A4U1IDU7_9BURK</name>